<evidence type="ECO:0000256" key="1">
    <source>
        <dbReference type="SAM" id="MobiDB-lite"/>
    </source>
</evidence>
<comment type="caution">
    <text evidence="3">The sequence shown here is derived from an EMBL/GenBank/DDBJ whole genome shotgun (WGS) entry which is preliminary data.</text>
</comment>
<evidence type="ECO:0000313" key="3">
    <source>
        <dbReference type="EMBL" id="GHD27053.1"/>
    </source>
</evidence>
<protein>
    <submittedName>
        <fullName evidence="3">Uncharacterized protein</fullName>
    </submittedName>
</protein>
<gene>
    <name evidence="3" type="ORF">GCM10007147_25770</name>
</gene>
<dbReference type="RefSeq" id="WP_230480052.1">
    <property type="nucleotide sequence ID" value="NZ_BMXL01000012.1"/>
</dbReference>
<dbReference type="EMBL" id="BMXL01000012">
    <property type="protein sequence ID" value="GHD27053.1"/>
    <property type="molecule type" value="Genomic_DNA"/>
</dbReference>
<organism evidence="3 4">
    <name type="scientific">Nocardiopsis kunsanensis</name>
    <dbReference type="NCBI Taxonomy" id="141693"/>
    <lineage>
        <taxon>Bacteria</taxon>
        <taxon>Bacillati</taxon>
        <taxon>Actinomycetota</taxon>
        <taxon>Actinomycetes</taxon>
        <taxon>Streptosporangiales</taxon>
        <taxon>Nocardiopsidaceae</taxon>
        <taxon>Nocardiopsis</taxon>
    </lineage>
</organism>
<evidence type="ECO:0000256" key="2">
    <source>
        <dbReference type="SAM" id="SignalP"/>
    </source>
</evidence>
<name>A0A918XEE2_9ACTN</name>
<reference evidence="3 4" key="1">
    <citation type="journal article" date="2014" name="Int. J. Syst. Evol. Microbiol.">
        <title>Complete genome sequence of Corynebacterium casei LMG S-19264T (=DSM 44701T), isolated from a smear-ripened cheese.</title>
        <authorList>
            <consortium name="US DOE Joint Genome Institute (JGI-PGF)"/>
            <person name="Walter F."/>
            <person name="Albersmeier A."/>
            <person name="Kalinowski J."/>
            <person name="Ruckert C."/>
        </authorList>
    </citation>
    <scope>NUCLEOTIDE SEQUENCE [LARGE SCALE GENOMIC DNA]</scope>
    <source>
        <strain evidence="3 4">KCTC 19473</strain>
    </source>
</reference>
<dbReference type="Proteomes" id="UP000654947">
    <property type="component" value="Unassembled WGS sequence"/>
</dbReference>
<feature type="region of interest" description="Disordered" evidence="1">
    <location>
        <begin position="31"/>
        <end position="140"/>
    </location>
</feature>
<keyword evidence="4" id="KW-1185">Reference proteome</keyword>
<feature type="chain" id="PRO_5037355724" evidence="2">
    <location>
        <begin position="28"/>
        <end position="140"/>
    </location>
</feature>
<feature type="compositionally biased region" description="Low complexity" evidence="1">
    <location>
        <begin position="60"/>
        <end position="69"/>
    </location>
</feature>
<sequence>MRAFSKITAATMLAGGMSVFGAGAAYAAPQEFDAPSVNDEPVSQEADEQFLEAQEGGEGAENPGPATEAPAEEAPAEEGTQAGNPLEQLPIAQEEAPAEEAPAEEGTQAGNPLEQLPIAQEEAPTEETPTEGADTDPAGQ</sequence>
<accession>A0A918XEE2</accession>
<feature type="signal peptide" evidence="2">
    <location>
        <begin position="1"/>
        <end position="27"/>
    </location>
</feature>
<evidence type="ECO:0000313" key="4">
    <source>
        <dbReference type="Proteomes" id="UP000654947"/>
    </source>
</evidence>
<keyword evidence="2" id="KW-0732">Signal</keyword>
<proteinExistence type="predicted"/>
<feature type="compositionally biased region" description="Low complexity" evidence="1">
    <location>
        <begin position="130"/>
        <end position="140"/>
    </location>
</feature>
<dbReference type="AlphaFoldDB" id="A0A918XEE2"/>